<feature type="coiled-coil region" evidence="1">
    <location>
        <begin position="173"/>
        <end position="238"/>
    </location>
</feature>
<gene>
    <name evidence="2" type="ORF">BLNAU_5777</name>
</gene>
<keyword evidence="1" id="KW-0175">Coiled coil</keyword>
<sequence length="299" mass="34554">MDELLGTISSLQRNYLELVKEHNSRQETLDGLNHELTQITDQQHTFSAKIPLVQTEFSKTRMEHDRLNLDLMMYENLETALTEEKNELETILNNTNREINRQFDEFMHELASFTVLCSDAFASSSSDPTNTLNELERQVLTEWARVEKCESALMEREDLMACVVSNTMLTVQVEGHEIEMEELRMSEIELESQSTALDRHFRPVREAAANLHSLTEHNRQLERRVAQLEETIVAVSTDCQLMESELTQMTKQLNSFMGPTNAEVIITNKGGIKRDWDGGWEEEDLKVMHVEDVSDWESD</sequence>
<reference evidence="2 3" key="1">
    <citation type="journal article" date="2022" name="bioRxiv">
        <title>Genomics of Preaxostyla Flagellates Illuminates Evolutionary Transitions and the Path Towards Mitochondrial Loss.</title>
        <authorList>
            <person name="Novak L.V.F."/>
            <person name="Treitli S.C."/>
            <person name="Pyrih J."/>
            <person name="Halakuc P."/>
            <person name="Pipaliya S.V."/>
            <person name="Vacek V."/>
            <person name="Brzon O."/>
            <person name="Soukal P."/>
            <person name="Eme L."/>
            <person name="Dacks J.B."/>
            <person name="Karnkowska A."/>
            <person name="Elias M."/>
            <person name="Hampl V."/>
        </authorList>
    </citation>
    <scope>NUCLEOTIDE SEQUENCE [LARGE SCALE GENOMIC DNA]</scope>
    <source>
        <strain evidence="2">NAU3</strain>
        <tissue evidence="2">Gut</tissue>
    </source>
</reference>
<evidence type="ECO:0000313" key="3">
    <source>
        <dbReference type="Proteomes" id="UP001281761"/>
    </source>
</evidence>
<dbReference type="Proteomes" id="UP001281761">
    <property type="component" value="Unassembled WGS sequence"/>
</dbReference>
<keyword evidence="3" id="KW-1185">Reference proteome</keyword>
<evidence type="ECO:0000313" key="2">
    <source>
        <dbReference type="EMBL" id="KAK2959219.1"/>
    </source>
</evidence>
<protein>
    <submittedName>
        <fullName evidence="2">Uncharacterized protein</fullName>
    </submittedName>
</protein>
<name>A0ABQ9Y697_9EUKA</name>
<comment type="caution">
    <text evidence="2">The sequence shown here is derived from an EMBL/GenBank/DDBJ whole genome shotgun (WGS) entry which is preliminary data.</text>
</comment>
<proteinExistence type="predicted"/>
<evidence type="ECO:0000256" key="1">
    <source>
        <dbReference type="SAM" id="Coils"/>
    </source>
</evidence>
<accession>A0ABQ9Y697</accession>
<dbReference type="EMBL" id="JARBJD010000031">
    <property type="protein sequence ID" value="KAK2959219.1"/>
    <property type="molecule type" value="Genomic_DNA"/>
</dbReference>
<feature type="coiled-coil region" evidence="1">
    <location>
        <begin position="74"/>
        <end position="105"/>
    </location>
</feature>
<organism evidence="2 3">
    <name type="scientific">Blattamonas nauphoetae</name>
    <dbReference type="NCBI Taxonomy" id="2049346"/>
    <lineage>
        <taxon>Eukaryota</taxon>
        <taxon>Metamonada</taxon>
        <taxon>Preaxostyla</taxon>
        <taxon>Oxymonadida</taxon>
        <taxon>Blattamonas</taxon>
    </lineage>
</organism>